<keyword evidence="4 7" id="KW-1133">Transmembrane helix</keyword>
<dbReference type="EMBL" id="BSTK01000010">
    <property type="protein sequence ID" value="GLY88580.1"/>
    <property type="molecule type" value="Genomic_DNA"/>
</dbReference>
<dbReference type="GO" id="GO:0005886">
    <property type="term" value="C:plasma membrane"/>
    <property type="evidence" value="ECO:0007669"/>
    <property type="project" value="TreeGrafter"/>
</dbReference>
<feature type="transmembrane region" description="Helical" evidence="7">
    <location>
        <begin position="301"/>
        <end position="323"/>
    </location>
</feature>
<feature type="transmembrane region" description="Helical" evidence="7">
    <location>
        <begin position="184"/>
        <end position="213"/>
    </location>
</feature>
<evidence type="ECO:0000256" key="5">
    <source>
        <dbReference type="ARBA" id="ARBA00023136"/>
    </source>
</evidence>
<dbReference type="InterPro" id="IPR017562">
    <property type="entry name" value="Cyt_c_biogenesis_CcsA"/>
</dbReference>
<comment type="subcellular location">
    <subcellularLocation>
        <location evidence="1">Membrane</location>
        <topology evidence="1">Multi-pass membrane protein</topology>
    </subcellularLocation>
</comment>
<dbReference type="GO" id="GO:0017004">
    <property type="term" value="P:cytochrome complex assembly"/>
    <property type="evidence" value="ECO:0007669"/>
    <property type="project" value="UniProtKB-KW"/>
</dbReference>
<dbReference type="AlphaFoldDB" id="A0A9W6W249"/>
<keyword evidence="5 7" id="KW-0472">Membrane</keyword>
<accession>A0A9W6W249</accession>
<feature type="transmembrane region" description="Helical" evidence="7">
    <location>
        <begin position="152"/>
        <end position="172"/>
    </location>
</feature>
<evidence type="ECO:0000256" key="3">
    <source>
        <dbReference type="ARBA" id="ARBA00022748"/>
    </source>
</evidence>
<feature type="transmembrane region" description="Helical" evidence="7">
    <location>
        <begin position="128"/>
        <end position="145"/>
    </location>
</feature>
<name>A0A9W6W249_9ACTN</name>
<organism evidence="9 10">
    <name type="scientific">Actinoallomurus iriomotensis</name>
    <dbReference type="NCBI Taxonomy" id="478107"/>
    <lineage>
        <taxon>Bacteria</taxon>
        <taxon>Bacillati</taxon>
        <taxon>Actinomycetota</taxon>
        <taxon>Actinomycetes</taxon>
        <taxon>Streptosporangiales</taxon>
        <taxon>Thermomonosporaceae</taxon>
        <taxon>Actinoallomurus</taxon>
    </lineage>
</organism>
<dbReference type="NCBIfam" id="TIGR03144">
    <property type="entry name" value="cytochr_II_ccsB"/>
    <property type="match status" value="1"/>
</dbReference>
<keyword evidence="10" id="KW-1185">Reference proteome</keyword>
<keyword evidence="2 7" id="KW-0812">Transmembrane</keyword>
<feature type="transmembrane region" description="Helical" evidence="7">
    <location>
        <begin position="241"/>
        <end position="260"/>
    </location>
</feature>
<feature type="transmembrane region" description="Helical" evidence="7">
    <location>
        <begin position="94"/>
        <end position="116"/>
    </location>
</feature>
<dbReference type="RefSeq" id="WP_285578375.1">
    <property type="nucleotide sequence ID" value="NZ_BSTK01000010.1"/>
</dbReference>
<dbReference type="GO" id="GO:0020037">
    <property type="term" value="F:heme binding"/>
    <property type="evidence" value="ECO:0007669"/>
    <property type="project" value="InterPro"/>
</dbReference>
<feature type="region of interest" description="Disordered" evidence="6">
    <location>
        <begin position="48"/>
        <end position="85"/>
    </location>
</feature>
<feature type="transmembrane region" description="Helical" evidence="7">
    <location>
        <begin position="275"/>
        <end position="294"/>
    </location>
</feature>
<dbReference type="Proteomes" id="UP001165074">
    <property type="component" value="Unassembled WGS sequence"/>
</dbReference>
<evidence type="ECO:0000259" key="8">
    <source>
        <dbReference type="Pfam" id="PF01578"/>
    </source>
</evidence>
<evidence type="ECO:0000256" key="6">
    <source>
        <dbReference type="SAM" id="MobiDB-lite"/>
    </source>
</evidence>
<reference evidence="9" key="1">
    <citation type="submission" date="2023-03" db="EMBL/GenBank/DDBJ databases">
        <title>Actinoallomurus iriomotensis NBRC 103684.</title>
        <authorList>
            <person name="Ichikawa N."/>
            <person name="Sato H."/>
            <person name="Tonouchi N."/>
        </authorList>
    </citation>
    <scope>NUCLEOTIDE SEQUENCE</scope>
    <source>
        <strain evidence="9">NBRC 103684</strain>
    </source>
</reference>
<feature type="compositionally biased region" description="Acidic residues" evidence="6">
    <location>
        <begin position="58"/>
        <end position="80"/>
    </location>
</feature>
<dbReference type="InterPro" id="IPR002541">
    <property type="entry name" value="Cyt_c_assembly"/>
</dbReference>
<protein>
    <submittedName>
        <fullName evidence="9">C-type cytochrome biogenesis protein CcsB</fullName>
    </submittedName>
</protein>
<comment type="caution">
    <text evidence="9">The sequence shown here is derived from an EMBL/GenBank/DDBJ whole genome shotgun (WGS) entry which is preliminary data.</text>
</comment>
<evidence type="ECO:0000256" key="1">
    <source>
        <dbReference type="ARBA" id="ARBA00004141"/>
    </source>
</evidence>
<evidence type="ECO:0000256" key="4">
    <source>
        <dbReference type="ARBA" id="ARBA00022989"/>
    </source>
</evidence>
<evidence type="ECO:0000313" key="9">
    <source>
        <dbReference type="EMBL" id="GLY88580.1"/>
    </source>
</evidence>
<evidence type="ECO:0000256" key="7">
    <source>
        <dbReference type="SAM" id="Phobius"/>
    </source>
</evidence>
<gene>
    <name evidence="9" type="ORF">Airi02_065090</name>
</gene>
<evidence type="ECO:0000256" key="2">
    <source>
        <dbReference type="ARBA" id="ARBA00022692"/>
    </source>
</evidence>
<dbReference type="PANTHER" id="PTHR30071">
    <property type="entry name" value="HEME EXPORTER PROTEIN C"/>
    <property type="match status" value="1"/>
</dbReference>
<feature type="domain" description="Cytochrome c assembly protein" evidence="8">
    <location>
        <begin position="122"/>
        <end position="327"/>
    </location>
</feature>
<proteinExistence type="predicted"/>
<dbReference type="InterPro" id="IPR045062">
    <property type="entry name" value="Cyt_c_biogenesis_CcsA/CcmC"/>
</dbReference>
<sequence length="331" mass="36152">MVDTHLASLSNQLMLGAVLVYVVTMVAYAGELAFARRRADAEVPADRPRVLVGAGGPETDEAAETDDAETTDAEAEETADEPASGRRQLDWGRFAILMNVVGWGLHGAEIVTRGMAADRVPWGNMYEFVSAISFAAVTVYLVMLWRYKVNWLGPFLMVAVVIALGIATIWLYNDPGPLRPALHSYWIAIHVTAAVTATGTFTVAGVATALYLIKSFVTVRPGGILSRVPSMEALDTTAHRVIMFAFPIWTFAIIAGAIWADSAWGRYWGWDPKETWSFITWIGYAGYLHARATAGWRGRKAAFVSLIAFGCLLFNFFGINYLVSGLHSYAG</sequence>
<evidence type="ECO:0000313" key="10">
    <source>
        <dbReference type="Proteomes" id="UP001165074"/>
    </source>
</evidence>
<dbReference type="PANTHER" id="PTHR30071:SF1">
    <property type="entry name" value="CYTOCHROME B_B6 PROTEIN-RELATED"/>
    <property type="match status" value="1"/>
</dbReference>
<keyword evidence="3" id="KW-0201">Cytochrome c-type biogenesis</keyword>
<dbReference type="Pfam" id="PF01578">
    <property type="entry name" value="Cytochrom_C_asm"/>
    <property type="match status" value="1"/>
</dbReference>
<feature type="transmembrane region" description="Helical" evidence="7">
    <location>
        <begin position="12"/>
        <end position="30"/>
    </location>
</feature>